<dbReference type="AlphaFoldDB" id="A0A1X1PL90"/>
<evidence type="ECO:0000313" key="2">
    <source>
        <dbReference type="EMBL" id="ORT87575.1"/>
    </source>
</evidence>
<keyword evidence="3" id="KW-1185">Reference proteome</keyword>
<organism evidence="2 3">
    <name type="scientific">Burkholderia puraquae</name>
    <dbReference type="NCBI Taxonomy" id="1904757"/>
    <lineage>
        <taxon>Bacteria</taxon>
        <taxon>Pseudomonadati</taxon>
        <taxon>Pseudomonadota</taxon>
        <taxon>Betaproteobacteria</taxon>
        <taxon>Burkholderiales</taxon>
        <taxon>Burkholderiaceae</taxon>
        <taxon>Burkholderia</taxon>
        <taxon>Burkholderia cepacia complex</taxon>
    </lineage>
</organism>
<dbReference type="EMBL" id="CADIKG010000006">
    <property type="protein sequence ID" value="CAB3757515.1"/>
    <property type="molecule type" value="Genomic_DNA"/>
</dbReference>
<accession>A0A1X1PL90</accession>
<dbReference type="EMBL" id="NBYX01000003">
    <property type="protein sequence ID" value="ORT87575.1"/>
    <property type="molecule type" value="Genomic_DNA"/>
</dbReference>
<name>A0A1X1PL90_9BURK</name>
<evidence type="ECO:0000313" key="1">
    <source>
        <dbReference type="EMBL" id="CAB3757515.1"/>
    </source>
</evidence>
<protein>
    <submittedName>
        <fullName evidence="2">Uncharacterized protein</fullName>
    </submittedName>
</protein>
<reference evidence="2 3" key="1">
    <citation type="submission" date="2017-04" db="EMBL/GenBank/DDBJ databases">
        <title>Burkholderia puraquae sp. nov., a novel Burkholderia cepacia complex species from hospital setting samples.</title>
        <authorList>
            <person name="Martina P."/>
            <person name="Leguizamon M."/>
            <person name="Prieto C."/>
            <person name="Sousa S."/>
            <person name="Montanaro P."/>
            <person name="Draghi W."/>
            <person name="Staembler M."/>
            <person name="Bettiol M."/>
            <person name="Figoli C."/>
            <person name="Palau J."/>
            <person name="Alvarez F."/>
            <person name="Benetti S."/>
            <person name="Anchat E."/>
            <person name="Vescina C."/>
            <person name="Ferreras J."/>
            <person name="Lasch P."/>
            <person name="Lagares A."/>
            <person name="Zorreguieta A."/>
            <person name="Yantorno O."/>
            <person name="Bosch A."/>
        </authorList>
    </citation>
    <scope>NUCLEOTIDE SEQUENCE [LARGE SCALE GENOMIC DNA]</scope>
    <source>
        <strain evidence="2 3">CAMPA 1040</strain>
    </source>
</reference>
<evidence type="ECO:0000313" key="3">
    <source>
        <dbReference type="Proteomes" id="UP000193146"/>
    </source>
</evidence>
<reference evidence="1 4" key="2">
    <citation type="submission" date="2020-04" db="EMBL/GenBank/DDBJ databases">
        <authorList>
            <person name="De Canck E."/>
        </authorList>
    </citation>
    <scope>NUCLEOTIDE SEQUENCE [LARGE SCALE GENOMIC DNA]</scope>
    <source>
        <strain evidence="1 4">LMG 29660</strain>
    </source>
</reference>
<gene>
    <name evidence="2" type="ORF">B7G54_08750</name>
    <name evidence="1" type="ORF">LMG29660_03185</name>
</gene>
<evidence type="ECO:0000313" key="4">
    <source>
        <dbReference type="Proteomes" id="UP000494135"/>
    </source>
</evidence>
<dbReference type="Proteomes" id="UP000494135">
    <property type="component" value="Unassembled WGS sequence"/>
</dbReference>
<dbReference type="Proteomes" id="UP000193146">
    <property type="component" value="Unassembled WGS sequence"/>
</dbReference>
<sequence length="65" mass="7099">MPIADMSNDVLLDRVLVSRNIAFAIAGATACVRQRGIDRAGGHRLGSHDYDHFAEVPDTHVLMQP</sequence>
<proteinExistence type="predicted"/>